<dbReference type="PANTHER" id="PTHR35585">
    <property type="entry name" value="HHE DOMAIN PROTEIN (AFU_ORTHOLOGUE AFUA_4G00730)"/>
    <property type="match status" value="1"/>
</dbReference>
<name>A0A101ISB8_9EURY</name>
<dbReference type="PATRIC" id="fig|2198.3.peg.1335"/>
<gene>
    <name evidence="2" type="ORF">XE10_1410</name>
</gene>
<dbReference type="PANTHER" id="PTHR35585:SF1">
    <property type="entry name" value="HHE DOMAIN PROTEIN (AFU_ORTHOLOGUE AFUA_4G00730)"/>
    <property type="match status" value="1"/>
</dbReference>
<accession>A0A101ISB8</accession>
<dbReference type="InterPro" id="IPR012312">
    <property type="entry name" value="Hemerythrin-like"/>
</dbReference>
<comment type="caution">
    <text evidence="2">The sequence shown here is derived from an EMBL/GenBank/DDBJ whole genome shotgun (WGS) entry which is preliminary data.</text>
</comment>
<organism evidence="2 3">
    <name type="scientific">Methanoculleus marisnigri</name>
    <dbReference type="NCBI Taxonomy" id="2198"/>
    <lineage>
        <taxon>Archaea</taxon>
        <taxon>Methanobacteriati</taxon>
        <taxon>Methanobacteriota</taxon>
        <taxon>Stenosarchaea group</taxon>
        <taxon>Methanomicrobia</taxon>
        <taxon>Methanomicrobiales</taxon>
        <taxon>Methanomicrobiaceae</taxon>
        <taxon>Methanoculleus</taxon>
    </lineage>
</organism>
<proteinExistence type="predicted"/>
<dbReference type="EMBL" id="LGHE01000170">
    <property type="protein sequence ID" value="KUL00443.1"/>
    <property type="molecule type" value="Genomic_DNA"/>
</dbReference>
<dbReference type="Proteomes" id="UP000054598">
    <property type="component" value="Unassembled WGS sequence"/>
</dbReference>
<dbReference type="Gene3D" id="1.20.120.520">
    <property type="entry name" value="nmb1532 protein domain like"/>
    <property type="match status" value="1"/>
</dbReference>
<evidence type="ECO:0000313" key="2">
    <source>
        <dbReference type="EMBL" id="KUL00443.1"/>
    </source>
</evidence>
<reference evidence="3" key="1">
    <citation type="journal article" date="2015" name="MBio">
        <title>Genome-Resolved Metagenomic Analysis Reveals Roles for Candidate Phyla and Other Microbial Community Members in Biogeochemical Transformations in Oil Reservoirs.</title>
        <authorList>
            <person name="Hu P."/>
            <person name="Tom L."/>
            <person name="Singh A."/>
            <person name="Thomas B.C."/>
            <person name="Baker B.J."/>
            <person name="Piceno Y.M."/>
            <person name="Andersen G.L."/>
            <person name="Banfield J.F."/>
        </authorList>
    </citation>
    <scope>NUCLEOTIDE SEQUENCE [LARGE SCALE GENOMIC DNA]</scope>
</reference>
<evidence type="ECO:0000259" key="1">
    <source>
        <dbReference type="Pfam" id="PF01814"/>
    </source>
</evidence>
<dbReference type="AlphaFoldDB" id="A0A101ISB8"/>
<sequence>MGIRQVLPHRFTRRGEDVSRDLRVLSPGFGRESILHIGHTIRFYQMHTPGAPIRGIEMGQNILNLLRQEHAKMLMQLGELQQREIRDRAELFKEMKNTLLPHMAGEERVFYPRLEEQGLHDLVTGSREEHKIIQALIDRLNNISTADEEDWVDVMSQLQEAVRGHVDREEKTVFPEARQKIDDALLLRIGNRFEEAKGKAHLRPLR</sequence>
<evidence type="ECO:0000313" key="3">
    <source>
        <dbReference type="Proteomes" id="UP000054598"/>
    </source>
</evidence>
<feature type="domain" description="Hemerythrin-like" evidence="1">
    <location>
        <begin position="62"/>
        <end position="176"/>
    </location>
</feature>
<dbReference type="Pfam" id="PF01814">
    <property type="entry name" value="Hemerythrin"/>
    <property type="match status" value="1"/>
</dbReference>
<protein>
    <submittedName>
        <fullName evidence="2">Hemerythrin HHE cation binding domain-containing protein</fullName>
    </submittedName>
</protein>